<dbReference type="Proteomes" id="UP000198253">
    <property type="component" value="Chromosome I"/>
</dbReference>
<feature type="domain" description="HTH cro/C1-type" evidence="2">
    <location>
        <begin position="8"/>
        <end position="63"/>
    </location>
</feature>
<sequence>MLPVGRRVAYWRGRRKLSQQVLADRLGKSKSWVDKVERGVRSLDKVSTLQDIATVLRIDTAVLFGRDVQPAAVVERAEGVERIRMALSTYEIALERPASRRPVMPAERLAREVAHAWTTFQYARYPQVVELLPQLVADAQRTYAHDPGRGRMPLVETYRVTAALLVKLGAPDVAWLAVDRAMIVAIGDRVLVAAAAVQLGQVLRASGRTKVAKSVMLAAAYRIAPPVVEFGDPAESSLCGTLLVQAALAAAWDGDDRTAVELLDEAAEMAARVGDGHDHYRTGFGTTAVDLARIVVAVERGDAEEAVTRHEQVTTRDGWSWLPAEHRAAYLVDVARAYLYADDPVNAGRVLMEADRIAPAEIRHRPAGRDALAQVAREPAAPAMIIQLAAILGLG</sequence>
<proteinExistence type="predicted"/>
<dbReference type="AlphaFoldDB" id="A0A1C4UD52"/>
<gene>
    <name evidence="3" type="ORF">GA0070618_0226</name>
</gene>
<keyword evidence="1" id="KW-0238">DNA-binding</keyword>
<dbReference type="InterPro" id="IPR010982">
    <property type="entry name" value="Lambda_DNA-bd_dom_sf"/>
</dbReference>
<keyword evidence="4" id="KW-1185">Reference proteome</keyword>
<dbReference type="InterPro" id="IPR050807">
    <property type="entry name" value="TransReg_Diox_bact_type"/>
</dbReference>
<evidence type="ECO:0000313" key="3">
    <source>
        <dbReference type="EMBL" id="SCE69628.1"/>
    </source>
</evidence>
<dbReference type="PANTHER" id="PTHR46797:SF1">
    <property type="entry name" value="METHYLPHOSPHONATE SYNTHASE"/>
    <property type="match status" value="1"/>
</dbReference>
<dbReference type="Gene3D" id="1.10.260.40">
    <property type="entry name" value="lambda repressor-like DNA-binding domains"/>
    <property type="match status" value="1"/>
</dbReference>
<dbReference type="InParanoid" id="A0A1C4UD52"/>
<accession>A0A1C4UD52</accession>
<dbReference type="EMBL" id="LT607413">
    <property type="protein sequence ID" value="SCE69628.1"/>
    <property type="molecule type" value="Genomic_DNA"/>
</dbReference>
<evidence type="ECO:0000256" key="1">
    <source>
        <dbReference type="ARBA" id="ARBA00023125"/>
    </source>
</evidence>
<dbReference type="PROSITE" id="PS50943">
    <property type="entry name" value="HTH_CROC1"/>
    <property type="match status" value="1"/>
</dbReference>
<organism evidence="3 4">
    <name type="scientific">Micromonospora echinospora</name>
    <name type="common">Micromonospora purpurea</name>
    <dbReference type="NCBI Taxonomy" id="1877"/>
    <lineage>
        <taxon>Bacteria</taxon>
        <taxon>Bacillati</taxon>
        <taxon>Actinomycetota</taxon>
        <taxon>Actinomycetes</taxon>
        <taxon>Micromonosporales</taxon>
        <taxon>Micromonosporaceae</taxon>
        <taxon>Micromonospora</taxon>
    </lineage>
</organism>
<reference evidence="4" key="1">
    <citation type="submission" date="2016-06" db="EMBL/GenBank/DDBJ databases">
        <authorList>
            <person name="Varghese N."/>
            <person name="Submissions Spin"/>
        </authorList>
    </citation>
    <scope>NUCLEOTIDE SEQUENCE [LARGE SCALE GENOMIC DNA]</scope>
    <source>
        <strain evidence="4">DSM 43816</strain>
    </source>
</reference>
<protein>
    <submittedName>
        <fullName evidence="3">Transcriptional regulator, contains XRE-family HTH domain</fullName>
    </submittedName>
</protein>
<evidence type="ECO:0000313" key="4">
    <source>
        <dbReference type="Proteomes" id="UP000198253"/>
    </source>
</evidence>
<name>A0A1C4UD52_MICEC</name>
<dbReference type="GO" id="GO:0003677">
    <property type="term" value="F:DNA binding"/>
    <property type="evidence" value="ECO:0007669"/>
    <property type="project" value="UniProtKB-KW"/>
</dbReference>
<dbReference type="SUPFAM" id="SSF47413">
    <property type="entry name" value="lambda repressor-like DNA-binding domains"/>
    <property type="match status" value="1"/>
</dbReference>
<dbReference type="Pfam" id="PF13560">
    <property type="entry name" value="HTH_31"/>
    <property type="match status" value="1"/>
</dbReference>
<dbReference type="InterPro" id="IPR001387">
    <property type="entry name" value="Cro/C1-type_HTH"/>
</dbReference>
<dbReference type="PANTHER" id="PTHR46797">
    <property type="entry name" value="HTH-TYPE TRANSCRIPTIONAL REGULATOR"/>
    <property type="match status" value="1"/>
</dbReference>
<dbReference type="GO" id="GO:0005829">
    <property type="term" value="C:cytosol"/>
    <property type="evidence" value="ECO:0007669"/>
    <property type="project" value="TreeGrafter"/>
</dbReference>
<dbReference type="SMART" id="SM00530">
    <property type="entry name" value="HTH_XRE"/>
    <property type="match status" value="1"/>
</dbReference>
<dbReference type="GO" id="GO:0003700">
    <property type="term" value="F:DNA-binding transcription factor activity"/>
    <property type="evidence" value="ECO:0007669"/>
    <property type="project" value="TreeGrafter"/>
</dbReference>
<evidence type="ECO:0000259" key="2">
    <source>
        <dbReference type="PROSITE" id="PS50943"/>
    </source>
</evidence>
<dbReference type="CDD" id="cd00093">
    <property type="entry name" value="HTH_XRE"/>
    <property type="match status" value="1"/>
</dbReference>